<dbReference type="SUPFAM" id="SSF48403">
    <property type="entry name" value="Ankyrin repeat"/>
    <property type="match status" value="1"/>
</dbReference>
<dbReference type="InterPro" id="IPR036770">
    <property type="entry name" value="Ankyrin_rpt-contain_sf"/>
</dbReference>
<dbReference type="EMBL" id="UYJE01006744">
    <property type="protein sequence ID" value="VDI48553.1"/>
    <property type="molecule type" value="Genomic_DNA"/>
</dbReference>
<organism evidence="1 2">
    <name type="scientific">Mytilus galloprovincialis</name>
    <name type="common">Mediterranean mussel</name>
    <dbReference type="NCBI Taxonomy" id="29158"/>
    <lineage>
        <taxon>Eukaryota</taxon>
        <taxon>Metazoa</taxon>
        <taxon>Spiralia</taxon>
        <taxon>Lophotrochozoa</taxon>
        <taxon>Mollusca</taxon>
        <taxon>Bivalvia</taxon>
        <taxon>Autobranchia</taxon>
        <taxon>Pteriomorphia</taxon>
        <taxon>Mytilida</taxon>
        <taxon>Mytiloidea</taxon>
        <taxon>Mytilidae</taxon>
        <taxon>Mytilinae</taxon>
        <taxon>Mytilus</taxon>
    </lineage>
</organism>
<dbReference type="Proteomes" id="UP000596742">
    <property type="component" value="Unassembled WGS sequence"/>
</dbReference>
<reference evidence="1" key="1">
    <citation type="submission" date="2018-11" db="EMBL/GenBank/DDBJ databases">
        <authorList>
            <person name="Alioto T."/>
            <person name="Alioto T."/>
        </authorList>
    </citation>
    <scope>NUCLEOTIDE SEQUENCE</scope>
</reference>
<name>A0A8B6FGX4_MYTGA</name>
<protein>
    <submittedName>
        <fullName evidence="1">Uncharacterized protein</fullName>
    </submittedName>
</protein>
<sequence length="127" mass="14932">MPKKYFRKRKEVKALKRKQYSEDLEMLFTAMDNERYKLAKILILGKLSANCKNSDNATPITILCKNYSSSNEEERLKFIKFILKQRAKLNIKDIHDMDASDYIKQNSLQKVIELVDENLEELISLVT</sequence>
<proteinExistence type="predicted"/>
<dbReference type="AlphaFoldDB" id="A0A8B6FGX4"/>
<dbReference type="Gene3D" id="1.25.40.20">
    <property type="entry name" value="Ankyrin repeat-containing domain"/>
    <property type="match status" value="1"/>
</dbReference>
<evidence type="ECO:0000313" key="2">
    <source>
        <dbReference type="Proteomes" id="UP000596742"/>
    </source>
</evidence>
<keyword evidence="2" id="KW-1185">Reference proteome</keyword>
<evidence type="ECO:0000313" key="1">
    <source>
        <dbReference type="EMBL" id="VDI48553.1"/>
    </source>
</evidence>
<dbReference type="OrthoDB" id="6201067at2759"/>
<accession>A0A8B6FGX4</accession>
<gene>
    <name evidence="1" type="ORF">MGAL_10B015997</name>
</gene>
<comment type="caution">
    <text evidence="1">The sequence shown here is derived from an EMBL/GenBank/DDBJ whole genome shotgun (WGS) entry which is preliminary data.</text>
</comment>